<proteinExistence type="predicted"/>
<name>A0AAP0RW58_LIQFO</name>
<comment type="caution">
    <text evidence="1">The sequence shown here is derived from an EMBL/GenBank/DDBJ whole genome shotgun (WGS) entry which is preliminary data.</text>
</comment>
<sequence>MGLTPNPRFPSGVSTSSPIKAQARGGASAVVAVVVAVGAGGLTKEGNLRLSPTPFYQKGQKKKNALNNFNPKIIIKGKLQFEPHNFEPKRLCKHAVLKSKMGQNAFL</sequence>
<organism evidence="1 2">
    <name type="scientific">Liquidambar formosana</name>
    <name type="common">Formosan gum</name>
    <dbReference type="NCBI Taxonomy" id="63359"/>
    <lineage>
        <taxon>Eukaryota</taxon>
        <taxon>Viridiplantae</taxon>
        <taxon>Streptophyta</taxon>
        <taxon>Embryophyta</taxon>
        <taxon>Tracheophyta</taxon>
        <taxon>Spermatophyta</taxon>
        <taxon>Magnoliopsida</taxon>
        <taxon>eudicotyledons</taxon>
        <taxon>Gunneridae</taxon>
        <taxon>Pentapetalae</taxon>
        <taxon>Saxifragales</taxon>
        <taxon>Altingiaceae</taxon>
        <taxon>Liquidambar</taxon>
    </lineage>
</organism>
<protein>
    <submittedName>
        <fullName evidence="1">Uncharacterized protein</fullName>
    </submittedName>
</protein>
<dbReference type="Proteomes" id="UP001415857">
    <property type="component" value="Unassembled WGS sequence"/>
</dbReference>
<accession>A0AAP0RW58</accession>
<reference evidence="1 2" key="1">
    <citation type="journal article" date="2024" name="Plant J.">
        <title>Genome sequences and population genomics reveal climatic adaptation and genomic divergence between two closely related sweetgum species.</title>
        <authorList>
            <person name="Xu W.Q."/>
            <person name="Ren C.Q."/>
            <person name="Zhang X.Y."/>
            <person name="Comes H.P."/>
            <person name="Liu X.H."/>
            <person name="Li Y.G."/>
            <person name="Kettle C.J."/>
            <person name="Jalonen R."/>
            <person name="Gaisberger H."/>
            <person name="Ma Y.Z."/>
            <person name="Qiu Y.X."/>
        </authorList>
    </citation>
    <scope>NUCLEOTIDE SEQUENCE [LARGE SCALE GENOMIC DNA]</scope>
    <source>
        <strain evidence="1">Hangzhou</strain>
    </source>
</reference>
<evidence type="ECO:0000313" key="1">
    <source>
        <dbReference type="EMBL" id="KAK9282886.1"/>
    </source>
</evidence>
<dbReference type="EMBL" id="JBBPBK010000006">
    <property type="protein sequence ID" value="KAK9282886.1"/>
    <property type="molecule type" value="Genomic_DNA"/>
</dbReference>
<gene>
    <name evidence="1" type="ORF">L1049_011111</name>
</gene>
<evidence type="ECO:0000313" key="2">
    <source>
        <dbReference type="Proteomes" id="UP001415857"/>
    </source>
</evidence>
<keyword evidence="2" id="KW-1185">Reference proteome</keyword>
<dbReference type="AlphaFoldDB" id="A0AAP0RW58"/>